<dbReference type="Pfam" id="PF08445">
    <property type="entry name" value="FR47"/>
    <property type="match status" value="1"/>
</dbReference>
<dbReference type="AlphaFoldDB" id="A0A6G6WA13"/>
<gene>
    <name evidence="2" type="ORF">G5V58_04905</name>
</gene>
<dbReference type="Gene3D" id="3.40.630.30">
    <property type="match status" value="1"/>
</dbReference>
<protein>
    <submittedName>
        <fullName evidence="2">GNAT family N-acetyltransferase</fullName>
    </submittedName>
</protein>
<evidence type="ECO:0000259" key="1">
    <source>
        <dbReference type="PROSITE" id="PS51186"/>
    </source>
</evidence>
<organism evidence="2 3">
    <name type="scientific">Nocardioides anomalus</name>
    <dbReference type="NCBI Taxonomy" id="2712223"/>
    <lineage>
        <taxon>Bacteria</taxon>
        <taxon>Bacillati</taxon>
        <taxon>Actinomycetota</taxon>
        <taxon>Actinomycetes</taxon>
        <taxon>Propionibacteriales</taxon>
        <taxon>Nocardioidaceae</taxon>
        <taxon>Nocardioides</taxon>
    </lineage>
</organism>
<evidence type="ECO:0000313" key="3">
    <source>
        <dbReference type="Proteomes" id="UP000502996"/>
    </source>
</evidence>
<keyword evidence="3" id="KW-1185">Reference proteome</keyword>
<name>A0A6G6WA13_9ACTN</name>
<dbReference type="SUPFAM" id="SSF55729">
    <property type="entry name" value="Acyl-CoA N-acyltransferases (Nat)"/>
    <property type="match status" value="1"/>
</dbReference>
<dbReference type="EMBL" id="CP049257">
    <property type="protein sequence ID" value="QIG42191.1"/>
    <property type="molecule type" value="Genomic_DNA"/>
</dbReference>
<dbReference type="RefSeq" id="WP_165229259.1">
    <property type="nucleotide sequence ID" value="NZ_CP049257.1"/>
</dbReference>
<sequence length="297" mass="31926">MTFTLEFTEDPAAFLRRAGGLLEADPVLGTVVASVTARALDDPTPPAYPRWWLSVGDAAGEVCGVAMRAAPFPPHPLYVLPLPEAAAREVAAALVARGEDVTGVNGVRPAAEVLATELARRTGRRARVHEHTRLHVLERLVEPRVAPDGRPRVAVPADGDVALAWFKAFHADAAEQAGRLEPQAEVFDRADIDARIAEGRIWLWEDRLGAPVSLVGFNAPSYGVTRVGPVYTPRSHRGRGLASALTAHVSRLLRDAGSRVCLFTDQANPTSNKIYAAIGYVPVVDMVSMQITTRGRA</sequence>
<keyword evidence="2" id="KW-0808">Transferase</keyword>
<dbReference type="InterPro" id="IPR013653">
    <property type="entry name" value="GCN5-like_dom"/>
</dbReference>
<dbReference type="InterPro" id="IPR000182">
    <property type="entry name" value="GNAT_dom"/>
</dbReference>
<reference evidence="2 3" key="1">
    <citation type="submission" date="2020-02" db="EMBL/GenBank/DDBJ databases">
        <title>Full genome sequence of Nocardioides sp. R-3366.</title>
        <authorList>
            <person name="Im W.-T."/>
        </authorList>
    </citation>
    <scope>NUCLEOTIDE SEQUENCE [LARGE SCALE GENOMIC DNA]</scope>
    <source>
        <strain evidence="2 3">R-3366</strain>
    </source>
</reference>
<dbReference type="GO" id="GO:0016747">
    <property type="term" value="F:acyltransferase activity, transferring groups other than amino-acyl groups"/>
    <property type="evidence" value="ECO:0007669"/>
    <property type="project" value="InterPro"/>
</dbReference>
<dbReference type="KEGG" id="nano:G5V58_04905"/>
<evidence type="ECO:0000313" key="2">
    <source>
        <dbReference type="EMBL" id="QIG42191.1"/>
    </source>
</evidence>
<accession>A0A6G6WA13</accession>
<dbReference type="Proteomes" id="UP000502996">
    <property type="component" value="Chromosome"/>
</dbReference>
<proteinExistence type="predicted"/>
<dbReference type="InterPro" id="IPR016181">
    <property type="entry name" value="Acyl_CoA_acyltransferase"/>
</dbReference>
<feature type="domain" description="N-acetyltransferase" evidence="1">
    <location>
        <begin position="164"/>
        <end position="294"/>
    </location>
</feature>
<dbReference type="PROSITE" id="PS51186">
    <property type="entry name" value="GNAT"/>
    <property type="match status" value="1"/>
</dbReference>